<keyword evidence="9" id="KW-1185">Reference proteome</keyword>
<dbReference type="SMART" id="SM00066">
    <property type="entry name" value="GAL4"/>
    <property type="match status" value="1"/>
</dbReference>
<proteinExistence type="predicted"/>
<dbReference type="Pfam" id="PF04082">
    <property type="entry name" value="Fungal_trans"/>
    <property type="match status" value="1"/>
</dbReference>
<dbReference type="CDD" id="cd12148">
    <property type="entry name" value="fungal_TF_MHR"/>
    <property type="match status" value="1"/>
</dbReference>
<evidence type="ECO:0000313" key="9">
    <source>
        <dbReference type="Proteomes" id="UP001194746"/>
    </source>
</evidence>
<dbReference type="GO" id="GO:0000978">
    <property type="term" value="F:RNA polymerase II cis-regulatory region sequence-specific DNA binding"/>
    <property type="evidence" value="ECO:0007669"/>
    <property type="project" value="TreeGrafter"/>
</dbReference>
<dbReference type="GO" id="GO:0000435">
    <property type="term" value="P:positive regulation of transcription from RNA polymerase II promoter by galactose"/>
    <property type="evidence" value="ECO:0007669"/>
    <property type="project" value="TreeGrafter"/>
</dbReference>
<comment type="caution">
    <text evidence="8">The sequence shown here is derived from an EMBL/GenBank/DDBJ whole genome shotgun (WGS) entry which is preliminary data.</text>
</comment>
<feature type="compositionally biased region" description="Polar residues" evidence="6">
    <location>
        <begin position="89"/>
        <end position="99"/>
    </location>
</feature>
<dbReference type="CDD" id="cd00067">
    <property type="entry name" value="GAL4"/>
    <property type="match status" value="1"/>
</dbReference>
<feature type="region of interest" description="Disordered" evidence="6">
    <location>
        <begin position="84"/>
        <end position="114"/>
    </location>
</feature>
<reference evidence="8" key="1">
    <citation type="journal article" date="2019" name="Beilstein J. Org. Chem.">
        <title>Nanangenines: drimane sesquiterpenoids as the dominant metabolite cohort of a novel Australian fungus, Aspergillus nanangensis.</title>
        <authorList>
            <person name="Lacey H.J."/>
            <person name="Gilchrist C.L.M."/>
            <person name="Crombie A."/>
            <person name="Kalaitzis J.A."/>
            <person name="Vuong D."/>
            <person name="Rutledge P.J."/>
            <person name="Turner P."/>
            <person name="Pitt J.I."/>
            <person name="Lacey E."/>
            <person name="Chooi Y.H."/>
            <person name="Piggott A.M."/>
        </authorList>
    </citation>
    <scope>NUCLEOTIDE SEQUENCE</scope>
    <source>
        <strain evidence="8">MST-FP2251</strain>
    </source>
</reference>
<dbReference type="InterPro" id="IPR051127">
    <property type="entry name" value="Fungal_SecMet_Regulators"/>
</dbReference>
<feature type="domain" description="Zn(2)-C6 fungal-type" evidence="7">
    <location>
        <begin position="35"/>
        <end position="64"/>
    </location>
</feature>
<dbReference type="GO" id="GO:0006351">
    <property type="term" value="P:DNA-templated transcription"/>
    <property type="evidence" value="ECO:0007669"/>
    <property type="project" value="InterPro"/>
</dbReference>
<evidence type="ECO:0000256" key="4">
    <source>
        <dbReference type="ARBA" id="ARBA00023163"/>
    </source>
</evidence>
<dbReference type="Proteomes" id="UP001194746">
    <property type="component" value="Unassembled WGS sequence"/>
</dbReference>
<dbReference type="AlphaFoldDB" id="A0AAD4GTA0"/>
<dbReference type="Pfam" id="PF00172">
    <property type="entry name" value="Zn_clus"/>
    <property type="match status" value="1"/>
</dbReference>
<name>A0AAD4GTA0_ASPNN</name>
<dbReference type="InterPro" id="IPR001138">
    <property type="entry name" value="Zn2Cys6_DnaBD"/>
</dbReference>
<reference evidence="8" key="2">
    <citation type="submission" date="2020-02" db="EMBL/GenBank/DDBJ databases">
        <authorList>
            <person name="Gilchrist C.L.M."/>
            <person name="Chooi Y.-H."/>
        </authorList>
    </citation>
    <scope>NUCLEOTIDE SEQUENCE</scope>
    <source>
        <strain evidence="8">MST-FP2251</strain>
    </source>
</reference>
<accession>A0AAD4GTA0</accession>
<keyword evidence="2" id="KW-0805">Transcription regulation</keyword>
<dbReference type="PROSITE" id="PS50048">
    <property type="entry name" value="ZN2_CY6_FUNGAL_2"/>
    <property type="match status" value="1"/>
</dbReference>
<evidence type="ECO:0000259" key="7">
    <source>
        <dbReference type="PROSITE" id="PS50048"/>
    </source>
</evidence>
<dbReference type="Gene3D" id="4.10.240.10">
    <property type="entry name" value="Zn(2)-C6 fungal-type DNA-binding domain"/>
    <property type="match status" value="1"/>
</dbReference>
<dbReference type="GO" id="GO:0000981">
    <property type="term" value="F:DNA-binding transcription factor activity, RNA polymerase II-specific"/>
    <property type="evidence" value="ECO:0007669"/>
    <property type="project" value="InterPro"/>
</dbReference>
<dbReference type="GO" id="GO:0005634">
    <property type="term" value="C:nucleus"/>
    <property type="evidence" value="ECO:0007669"/>
    <property type="project" value="TreeGrafter"/>
</dbReference>
<keyword evidence="4" id="KW-0804">Transcription</keyword>
<dbReference type="PANTHER" id="PTHR47424:SF3">
    <property type="entry name" value="REGULATORY PROTEIN GAL4"/>
    <property type="match status" value="1"/>
</dbReference>
<evidence type="ECO:0000256" key="3">
    <source>
        <dbReference type="ARBA" id="ARBA00023125"/>
    </source>
</evidence>
<protein>
    <recommendedName>
        <fullName evidence="7">Zn(2)-C6 fungal-type domain-containing protein</fullName>
    </recommendedName>
</protein>
<evidence type="ECO:0000313" key="8">
    <source>
        <dbReference type="EMBL" id="KAF9887218.1"/>
    </source>
</evidence>
<dbReference type="SMART" id="SM00906">
    <property type="entry name" value="Fungal_trans"/>
    <property type="match status" value="1"/>
</dbReference>
<evidence type="ECO:0000256" key="5">
    <source>
        <dbReference type="ARBA" id="ARBA00023242"/>
    </source>
</evidence>
<gene>
    <name evidence="8" type="ORF">FE257_010472</name>
</gene>
<keyword evidence="3" id="KW-0238">DNA-binding</keyword>
<keyword evidence="5" id="KW-0539">Nucleus</keyword>
<keyword evidence="1" id="KW-0479">Metal-binding</keyword>
<evidence type="ECO:0000256" key="1">
    <source>
        <dbReference type="ARBA" id="ARBA00022723"/>
    </source>
</evidence>
<dbReference type="InterPro" id="IPR007219">
    <property type="entry name" value="XnlR_reg_dom"/>
</dbReference>
<dbReference type="PANTHER" id="PTHR47424">
    <property type="entry name" value="REGULATORY PROTEIN GAL4"/>
    <property type="match status" value="1"/>
</dbReference>
<dbReference type="EMBL" id="VCAU01000065">
    <property type="protein sequence ID" value="KAF9887218.1"/>
    <property type="molecule type" value="Genomic_DNA"/>
</dbReference>
<dbReference type="GO" id="GO:0008270">
    <property type="term" value="F:zinc ion binding"/>
    <property type="evidence" value="ECO:0007669"/>
    <property type="project" value="InterPro"/>
</dbReference>
<sequence length="709" mass="80317">MDLQSKSSPAHDGTPHPTQQQRAKNTKRTKYIGRACQDCQRRKVKCSGEDICLNCRVRGSSCIYMPRARRGRRQRVDKAHLRTRVVENSAPQTTSQPSIQLPGHNPSPQSALEHDGNAVVPLSQGPDRIDVSLGLDDDTDAYEMHDTRPRSISLSSQLQCLRELARSNRKQPTPVPPKRNHLLNRVFPVELPRPSRVSALLDVYFRDLDSFFPFLDRLETEKRLRDTLARLRYAEDQHILDVDFRNHSTIAMLCNMIAVAECFCAADARSDDLRPGWSIFLRGRKLIQYCSSPKYVDLDLIRYHALSAEYLMQSELLHAASQAISNAVQLAMYDRLNDEQAWGNISTQEARDRKMLWWIIYFLDRKIAQRTGGPYVIRDNEVAVSDFDPLPLGIPLSTAQTYHYMQALVNQAKLWSQIWDSFFAAAAPKPADWKEIEVMDTRILMAQRELPVELTWETDLLDRVYLAQGEQELQIRRRLGIFIRLNLLRLTIRQNPLQRNERNKLSRRLCASLAGQTVEAIAAFTDSCPSIIPCGFFFSTALLECIYHLIFAIQDAPAHADRASSIESFKLSYQLLVQFSRTLDTAKRAIRALDSAVFSGSELGSLLASTEDNSILHDELPNGDSGSIFDASFLPEGGDLSHELPSYGEYDPFETMTLFPLLDDAAPDGGFQYDGDLRSPSEMEFWDMIYSSIDGTNSTTTPPDAFSKL</sequence>
<dbReference type="SUPFAM" id="SSF57701">
    <property type="entry name" value="Zn2/Cys6 DNA-binding domain"/>
    <property type="match status" value="1"/>
</dbReference>
<evidence type="ECO:0000256" key="6">
    <source>
        <dbReference type="SAM" id="MobiDB-lite"/>
    </source>
</evidence>
<evidence type="ECO:0000256" key="2">
    <source>
        <dbReference type="ARBA" id="ARBA00023015"/>
    </source>
</evidence>
<dbReference type="InterPro" id="IPR036864">
    <property type="entry name" value="Zn2-C6_fun-type_DNA-bd_sf"/>
</dbReference>
<feature type="region of interest" description="Disordered" evidence="6">
    <location>
        <begin position="1"/>
        <end position="29"/>
    </location>
</feature>
<organism evidence="8 9">
    <name type="scientific">Aspergillus nanangensis</name>
    <dbReference type="NCBI Taxonomy" id="2582783"/>
    <lineage>
        <taxon>Eukaryota</taxon>
        <taxon>Fungi</taxon>
        <taxon>Dikarya</taxon>
        <taxon>Ascomycota</taxon>
        <taxon>Pezizomycotina</taxon>
        <taxon>Eurotiomycetes</taxon>
        <taxon>Eurotiomycetidae</taxon>
        <taxon>Eurotiales</taxon>
        <taxon>Aspergillaceae</taxon>
        <taxon>Aspergillus</taxon>
        <taxon>Aspergillus subgen. Circumdati</taxon>
    </lineage>
</organism>